<protein>
    <submittedName>
        <fullName evidence="4">Alpha/beta-hydrolase</fullName>
    </submittedName>
</protein>
<organism evidence="4 5">
    <name type="scientific">Gymnopus androsaceus JB14</name>
    <dbReference type="NCBI Taxonomy" id="1447944"/>
    <lineage>
        <taxon>Eukaryota</taxon>
        <taxon>Fungi</taxon>
        <taxon>Dikarya</taxon>
        <taxon>Basidiomycota</taxon>
        <taxon>Agaricomycotina</taxon>
        <taxon>Agaricomycetes</taxon>
        <taxon>Agaricomycetidae</taxon>
        <taxon>Agaricales</taxon>
        <taxon>Marasmiineae</taxon>
        <taxon>Omphalotaceae</taxon>
        <taxon>Gymnopus</taxon>
    </lineage>
</organism>
<evidence type="ECO:0000256" key="1">
    <source>
        <dbReference type="ARBA" id="ARBA00022801"/>
    </source>
</evidence>
<evidence type="ECO:0000313" key="4">
    <source>
        <dbReference type="EMBL" id="KAE9392581.1"/>
    </source>
</evidence>
<proteinExistence type="inferred from homology"/>
<keyword evidence="5" id="KW-1185">Reference proteome</keyword>
<dbReference type="InterPro" id="IPR000639">
    <property type="entry name" value="Epox_hydrolase-like"/>
</dbReference>
<dbReference type="InterPro" id="IPR000073">
    <property type="entry name" value="AB_hydrolase_1"/>
</dbReference>
<reference evidence="4" key="1">
    <citation type="journal article" date="2019" name="Environ. Microbiol.">
        <title>Fungal ecological strategies reflected in gene transcription - a case study of two litter decomposers.</title>
        <authorList>
            <person name="Barbi F."/>
            <person name="Kohler A."/>
            <person name="Barry K."/>
            <person name="Baskaran P."/>
            <person name="Daum C."/>
            <person name="Fauchery L."/>
            <person name="Ihrmark K."/>
            <person name="Kuo A."/>
            <person name="LaButti K."/>
            <person name="Lipzen A."/>
            <person name="Morin E."/>
            <person name="Grigoriev I.V."/>
            <person name="Henrissat B."/>
            <person name="Lindahl B."/>
            <person name="Martin F."/>
        </authorList>
    </citation>
    <scope>NUCLEOTIDE SEQUENCE</scope>
    <source>
        <strain evidence="4">JB14</strain>
    </source>
</reference>
<dbReference type="GO" id="GO:0016787">
    <property type="term" value="F:hydrolase activity"/>
    <property type="evidence" value="ECO:0007669"/>
    <property type="project" value="UniProtKB-KW"/>
</dbReference>
<keyword evidence="1" id="KW-0378">Hydrolase</keyword>
<evidence type="ECO:0000313" key="5">
    <source>
        <dbReference type="Proteomes" id="UP000799118"/>
    </source>
</evidence>
<dbReference type="Proteomes" id="UP000799118">
    <property type="component" value="Unassembled WGS sequence"/>
</dbReference>
<dbReference type="Gene3D" id="3.40.50.1820">
    <property type="entry name" value="alpha/beta hydrolase"/>
    <property type="match status" value="1"/>
</dbReference>
<evidence type="ECO:0000259" key="3">
    <source>
        <dbReference type="Pfam" id="PF00561"/>
    </source>
</evidence>
<dbReference type="OrthoDB" id="6431331at2759"/>
<dbReference type="AlphaFoldDB" id="A0A6A4H3C3"/>
<feature type="domain" description="AB hydrolase-1" evidence="3">
    <location>
        <begin position="37"/>
        <end position="157"/>
    </location>
</feature>
<comment type="similarity">
    <text evidence="2">Belongs to the AB hydrolase superfamily. Epoxide hydrolase family.</text>
</comment>
<sequence>MDIPLPPNIISRNIRVNDLDVHYLQASPSGSSDSKAPLVILLHGFPELAYSWRKIMVPLSEAGYVAVAPDQRGYGRTTMLDSSGAPTGTIQFADDLAPFRMFNLVTDIVMLVGALGYQSVAAVIGHDFGSMVAGYSALIRPDLFRSVVIMSAPFPGTPPFPSSTESTHNNISSVGPSASILKKQLAELDIPRKPYTMYLSTPDANSDMLQSPQGLSSFLSDYFYSKSADWPGNNPHRLPSASAQSLATLPHYYIMLLEQTMPMAVRNAVNEGTRSLDAWLSKEDLAFYVSEYSRTGFQGGLNWYRCMTDPKWTSDMRAFTGKRVTVPAMFLSGDKDWGVWQSPGALEGMKQRVCARMDEEDVILLPDAGHWAQQEQSEAVIQHLLRFLAKVRLDGK</sequence>
<dbReference type="EMBL" id="ML769592">
    <property type="protein sequence ID" value="KAE9392581.1"/>
    <property type="molecule type" value="Genomic_DNA"/>
</dbReference>
<gene>
    <name evidence="4" type="ORF">BT96DRAFT_887886</name>
</gene>
<dbReference type="Pfam" id="PF00561">
    <property type="entry name" value="Abhydrolase_1"/>
    <property type="match status" value="1"/>
</dbReference>
<evidence type="ECO:0000256" key="2">
    <source>
        <dbReference type="ARBA" id="ARBA00038334"/>
    </source>
</evidence>
<dbReference type="SUPFAM" id="SSF53474">
    <property type="entry name" value="alpha/beta-Hydrolases"/>
    <property type="match status" value="1"/>
</dbReference>
<accession>A0A6A4H3C3</accession>
<dbReference type="PRINTS" id="PR00412">
    <property type="entry name" value="EPOXHYDRLASE"/>
</dbReference>
<name>A0A6A4H3C3_9AGAR</name>
<dbReference type="PANTHER" id="PTHR43329">
    <property type="entry name" value="EPOXIDE HYDROLASE"/>
    <property type="match status" value="1"/>
</dbReference>
<dbReference type="InterPro" id="IPR029058">
    <property type="entry name" value="AB_hydrolase_fold"/>
</dbReference>